<evidence type="ECO:0000313" key="1">
    <source>
        <dbReference type="EMBL" id="KAF3426143.1"/>
    </source>
</evidence>
<reference evidence="1" key="1">
    <citation type="submission" date="2019-11" db="EMBL/GenBank/DDBJ databases">
        <title>The nuclear and mitochondrial genomes of Frieseomelitta varia - a highly eusocial stingless bee (Meliponini) with a permanently sterile worker caste.</title>
        <authorList>
            <person name="Freitas F.C.P."/>
            <person name="Lourenco A.P."/>
            <person name="Nunes F.M.F."/>
            <person name="Paschoal A.R."/>
            <person name="Abreu F.C.P."/>
            <person name="Barbin F.O."/>
            <person name="Bataglia L."/>
            <person name="Cardoso-Junior C.A.M."/>
            <person name="Cervoni M.S."/>
            <person name="Silva S.R."/>
            <person name="Dalarmi F."/>
            <person name="Del Lama M.A."/>
            <person name="Depintor T.S."/>
            <person name="Ferreira K.M."/>
            <person name="Goria P.S."/>
            <person name="Jaskot M.C."/>
            <person name="Lago D.C."/>
            <person name="Luna-Lucena D."/>
            <person name="Moda L.M."/>
            <person name="Nascimento L."/>
            <person name="Pedrino M."/>
            <person name="Rabico F.O."/>
            <person name="Sanches F.C."/>
            <person name="Santos D.E."/>
            <person name="Santos C.G."/>
            <person name="Vieira J."/>
            <person name="Lopes T.F."/>
            <person name="Barchuk A.R."/>
            <person name="Hartfelder K."/>
            <person name="Simoes Z.L.P."/>
            <person name="Bitondi M.M.G."/>
            <person name="Pinheiro D.G."/>
        </authorList>
    </citation>
    <scope>NUCLEOTIDE SEQUENCE</scope>
    <source>
        <strain evidence="1">USP_RPSP 00005682</strain>
        <tissue evidence="1">Whole individual</tissue>
    </source>
</reference>
<dbReference type="Proteomes" id="UP000655588">
    <property type="component" value="Unassembled WGS sequence"/>
</dbReference>
<sequence>MRLLYFTESSFGLNDSNVDARQIQRDASDCSEVHCGCGIGFKNAARHGRMSGWMKVRRSSNSSSSSSSSSSVNACLLRQPDGKYTTVRNDVLKTDKLQSVTHYHDYYMNTILFGGKSNTFVKYVFNYYYTHAIKEFRNNNNYSPELFEIINLHWILFLSERLEEANLQKNSICKRLQQSEYLVSEYLGRVSQKSKAAELQQISTDKMKKYMIPFKKR</sequence>
<name>A0A833RRN8_9HYME</name>
<evidence type="ECO:0000313" key="2">
    <source>
        <dbReference type="Proteomes" id="UP000655588"/>
    </source>
</evidence>
<keyword evidence="2" id="KW-1185">Reference proteome</keyword>
<organism evidence="1 2">
    <name type="scientific">Frieseomelitta varia</name>
    <dbReference type="NCBI Taxonomy" id="561572"/>
    <lineage>
        <taxon>Eukaryota</taxon>
        <taxon>Metazoa</taxon>
        <taxon>Ecdysozoa</taxon>
        <taxon>Arthropoda</taxon>
        <taxon>Hexapoda</taxon>
        <taxon>Insecta</taxon>
        <taxon>Pterygota</taxon>
        <taxon>Neoptera</taxon>
        <taxon>Endopterygota</taxon>
        <taxon>Hymenoptera</taxon>
        <taxon>Apocrita</taxon>
        <taxon>Aculeata</taxon>
        <taxon>Apoidea</taxon>
        <taxon>Anthophila</taxon>
        <taxon>Apidae</taxon>
        <taxon>Frieseomelitta</taxon>
    </lineage>
</organism>
<gene>
    <name evidence="1" type="ORF">E2986_13970</name>
</gene>
<dbReference type="AlphaFoldDB" id="A0A833RRN8"/>
<proteinExistence type="predicted"/>
<protein>
    <submittedName>
        <fullName evidence="1">Uncharacterized protein</fullName>
    </submittedName>
</protein>
<comment type="caution">
    <text evidence="1">The sequence shown here is derived from an EMBL/GenBank/DDBJ whole genome shotgun (WGS) entry which is preliminary data.</text>
</comment>
<dbReference type="EMBL" id="WNWW01000340">
    <property type="protein sequence ID" value="KAF3426143.1"/>
    <property type="molecule type" value="Genomic_DNA"/>
</dbReference>
<accession>A0A833RRN8</accession>